<dbReference type="Proteomes" id="UP000537161">
    <property type="component" value="Unassembled WGS sequence"/>
</dbReference>
<evidence type="ECO:0000313" key="1">
    <source>
        <dbReference type="EMBL" id="MBB5708438.1"/>
    </source>
</evidence>
<dbReference type="Pfam" id="PF18928">
    <property type="entry name" value="DUF5677"/>
    <property type="match status" value="1"/>
</dbReference>
<evidence type="ECO:0000313" key="2">
    <source>
        <dbReference type="Proteomes" id="UP000537161"/>
    </source>
</evidence>
<protein>
    <submittedName>
        <fullName evidence="1">Uncharacterized protein</fullName>
    </submittedName>
</protein>
<reference evidence="1 2" key="1">
    <citation type="submission" date="2020-08" db="EMBL/GenBank/DDBJ databases">
        <title>Genomic Encyclopedia of Type Strains, Phase IV (KMG-IV): sequencing the most valuable type-strain genomes for metagenomic binning, comparative biology and taxonomic classification.</title>
        <authorList>
            <person name="Goeker M."/>
        </authorList>
    </citation>
    <scope>NUCLEOTIDE SEQUENCE [LARGE SCALE GENOMIC DNA]</scope>
    <source>
        <strain evidence="1 2">DSM 27163</strain>
    </source>
</reference>
<proteinExistence type="predicted"/>
<dbReference type="AlphaFoldDB" id="A0A7W9B931"/>
<accession>A0A7W9B931</accession>
<keyword evidence="2" id="KW-1185">Reference proteome</keyword>
<comment type="caution">
    <text evidence="1">The sequence shown here is derived from an EMBL/GenBank/DDBJ whole genome shotgun (WGS) entry which is preliminary data.</text>
</comment>
<name>A0A7W9B931_9SPHN</name>
<dbReference type="EMBL" id="JACIJH010000018">
    <property type="protein sequence ID" value="MBB5708438.1"/>
    <property type="molecule type" value="Genomic_DNA"/>
</dbReference>
<dbReference type="InterPro" id="IPR043733">
    <property type="entry name" value="DUF5677"/>
</dbReference>
<sequence>MEESEELAARRAKLSGYHQRGRNILRAQTHAIDSLIHALHEHELDPAIDREAFRVPLLMLQAIGVSIHSVLELTRERNMGIRDCFGIVRAAVETAINAAFIAVSGEYTAEKAIRHMRQKRWRDLHRQGRVGNIRITASRDVDLEVDDLPGLREALDEYTNKRGEEVRDWTAESLQKRIAIISDFHRRAGLSLGVAQFAIYRPASELLHGTYYGVNLFWQGSRDRPAKNGDEFDALWVTEHFVTLLTALFFAVSGAIDAIASVHSLAGHSKRQDALSQELSVLIEQMGGDDDDDEHTFSTESA</sequence>
<dbReference type="RefSeq" id="WP_184101166.1">
    <property type="nucleotide sequence ID" value="NZ_JACIJH010000018.1"/>
</dbReference>
<organism evidence="1 2">
    <name type="scientific">Sphingopyxis panaciterrulae</name>
    <dbReference type="NCBI Taxonomy" id="462372"/>
    <lineage>
        <taxon>Bacteria</taxon>
        <taxon>Pseudomonadati</taxon>
        <taxon>Pseudomonadota</taxon>
        <taxon>Alphaproteobacteria</taxon>
        <taxon>Sphingomonadales</taxon>
        <taxon>Sphingomonadaceae</taxon>
        <taxon>Sphingopyxis</taxon>
    </lineage>
</organism>
<gene>
    <name evidence="1" type="ORF">FHR21_003823</name>
</gene>